<dbReference type="EnsemblMetazoa" id="AALFPA23_010268.R14311">
    <property type="protein sequence ID" value="AALFPA23_010268.P14311"/>
    <property type="gene ID" value="AALFPA23_010268"/>
</dbReference>
<sequence>MEVYEFEKSLLTRLQETSDVLCARGIALPASEVRTEWANYVEMAIEPTGWQAQWRIPRVMCEELSLKYPTIVVGTVEQVLFDELKAIFVVEAVQDDDVHMPERQVLALEELWPLKEQENDALNVDRTADCLDRLRFFYQHVWMPWDNDEDDDGSDWAEKNLYDRVKFYYDVKKRVMSKRLVSHVMALLAEANYVQKKRELLEMEVDEEEENGSDDETEPENKRANKLVELHLRLNVIKNEMKILEDPTLRDAFEKVRFGSPAEKQTNEEASIVVHTGTMDQHIKYLQEAKSIVGNSKTVRICDSLQGALEKCAASNELYLPPGRHEIKFLEYLNGGGLLKAVSTVRFADACKAGQLHVIEDAAAVVCSKDDDSVLLTVDGDYCFENVMLDCINVRTGVLIKQGNVTFKNCFLIGDATSSTKQGIVVFGNSKITLQNCVLKDFSTGIYTNENCQICLRDSIVLECTRGIEILSGGNASFQSTEIHNCKSYGVLLEVDDLNVPEDSEQTRLLCNDYNGIGRSELSFEGSCSFRDNGKANFVISKSGSCKFNNSCFVEQATPSNVSNRQVCSNGTDEALDQSVPNGNLDDYKGQLDDVGKLLWGSNMTNGHDGKQFDSSECDTFESSTDNDGTDLYSTVNDKSECTTTSGASSCSTGIESSAVIEIDESVIEID</sequence>
<reference evidence="8" key="1">
    <citation type="journal article" date="2015" name="Proc. Natl. Acad. Sci. U.S.A.">
        <title>Genome sequence of the Asian Tiger mosquito, Aedes albopictus, reveals insights into its biology, genetics, and evolution.</title>
        <authorList>
            <person name="Chen X.G."/>
            <person name="Jiang X."/>
            <person name="Gu J."/>
            <person name="Xu M."/>
            <person name="Wu Y."/>
            <person name="Deng Y."/>
            <person name="Zhang C."/>
            <person name="Bonizzoni M."/>
            <person name="Dermauw W."/>
            <person name="Vontas J."/>
            <person name="Armbruster P."/>
            <person name="Huang X."/>
            <person name="Yang Y."/>
            <person name="Zhang H."/>
            <person name="He W."/>
            <person name="Peng H."/>
            <person name="Liu Y."/>
            <person name="Wu K."/>
            <person name="Chen J."/>
            <person name="Lirakis M."/>
            <person name="Topalis P."/>
            <person name="Van Leeuwen T."/>
            <person name="Hall A.B."/>
            <person name="Jiang X."/>
            <person name="Thorpe C."/>
            <person name="Mueller R.L."/>
            <person name="Sun C."/>
            <person name="Waterhouse R.M."/>
            <person name="Yan G."/>
            <person name="Tu Z.J."/>
            <person name="Fang X."/>
            <person name="James A.A."/>
        </authorList>
    </citation>
    <scope>NUCLEOTIDE SEQUENCE [LARGE SCALE GENOMIC DNA]</scope>
    <source>
        <strain evidence="8">Foshan</strain>
    </source>
</reference>
<feature type="domain" description="SHC SH2" evidence="6">
    <location>
        <begin position="29"/>
        <end position="250"/>
    </location>
</feature>
<dbReference type="Pfam" id="PF23762">
    <property type="entry name" value="SHCBP_N"/>
    <property type="match status" value="1"/>
</dbReference>
<evidence type="ECO:0000256" key="4">
    <source>
        <dbReference type="SAM" id="MobiDB-lite"/>
    </source>
</evidence>
<dbReference type="SUPFAM" id="SSF51126">
    <property type="entry name" value="Pectin lyase-like"/>
    <property type="match status" value="1"/>
</dbReference>
<accession>A0ABM1YLL1</accession>
<evidence type="ECO:0000313" key="7">
    <source>
        <dbReference type="EnsemblMetazoa" id="AALFPA23_010268.P14311"/>
    </source>
</evidence>
<dbReference type="InterPro" id="IPR011050">
    <property type="entry name" value="Pectin_lyase_fold/virulence"/>
</dbReference>
<feature type="compositionally biased region" description="Acidic residues" evidence="4">
    <location>
        <begin position="204"/>
        <end position="218"/>
    </location>
</feature>
<dbReference type="InterPro" id="IPR045140">
    <property type="entry name" value="SHCBP1-like"/>
</dbReference>
<dbReference type="GeneID" id="109432536"/>
<dbReference type="PANTHER" id="PTHR14695">
    <property type="entry name" value="SHC SH2-DOMAIN BINDING PROTEIN 1-RELATED"/>
    <property type="match status" value="1"/>
</dbReference>
<evidence type="ECO:0000256" key="3">
    <source>
        <dbReference type="ARBA" id="ARBA00023212"/>
    </source>
</evidence>
<dbReference type="Proteomes" id="UP000069940">
    <property type="component" value="Unassembled WGS sequence"/>
</dbReference>
<feature type="domain" description="Right handed beta helix" evidence="5">
    <location>
        <begin position="373"/>
        <end position="493"/>
    </location>
</feature>
<protein>
    <recommendedName>
        <fullName evidence="9">Right handed beta helix domain-containing protein</fullName>
    </recommendedName>
</protein>
<dbReference type="Gene3D" id="2.160.20.10">
    <property type="entry name" value="Single-stranded right-handed beta-helix, Pectin lyase-like"/>
    <property type="match status" value="1"/>
</dbReference>
<proteinExistence type="predicted"/>
<dbReference type="RefSeq" id="XP_019564411.3">
    <property type="nucleotide sequence ID" value="XM_019708866.3"/>
</dbReference>
<name>A0ABM1YLL1_AEDAL</name>
<comment type="subcellular location">
    <subcellularLocation>
        <location evidence="1">Cytoplasm</location>
        <location evidence="1">Cytoskeleton</location>
        <location evidence="1">Spindle</location>
    </subcellularLocation>
</comment>
<dbReference type="PANTHER" id="PTHR14695:SF4">
    <property type="entry name" value="PROTEIN NESSUN DORMA"/>
    <property type="match status" value="1"/>
</dbReference>
<dbReference type="InterPro" id="IPR057508">
    <property type="entry name" value="SHCBP-like_N"/>
</dbReference>
<dbReference type="Pfam" id="PF13229">
    <property type="entry name" value="Beta_helix"/>
    <property type="match status" value="1"/>
</dbReference>
<feature type="region of interest" description="Disordered" evidence="4">
    <location>
        <begin position="204"/>
        <end position="223"/>
    </location>
</feature>
<keyword evidence="8" id="KW-1185">Reference proteome</keyword>
<evidence type="ECO:0000259" key="6">
    <source>
        <dbReference type="Pfam" id="PF23762"/>
    </source>
</evidence>
<keyword evidence="3" id="KW-0206">Cytoskeleton</keyword>
<evidence type="ECO:0008006" key="9">
    <source>
        <dbReference type="Google" id="ProtNLM"/>
    </source>
</evidence>
<organism evidence="7 8">
    <name type="scientific">Aedes albopictus</name>
    <name type="common">Asian tiger mosquito</name>
    <name type="synonym">Stegomyia albopicta</name>
    <dbReference type="NCBI Taxonomy" id="7160"/>
    <lineage>
        <taxon>Eukaryota</taxon>
        <taxon>Metazoa</taxon>
        <taxon>Ecdysozoa</taxon>
        <taxon>Arthropoda</taxon>
        <taxon>Hexapoda</taxon>
        <taxon>Insecta</taxon>
        <taxon>Pterygota</taxon>
        <taxon>Neoptera</taxon>
        <taxon>Endopterygota</taxon>
        <taxon>Diptera</taxon>
        <taxon>Nematocera</taxon>
        <taxon>Culicoidea</taxon>
        <taxon>Culicidae</taxon>
        <taxon>Culicinae</taxon>
        <taxon>Aedini</taxon>
        <taxon>Aedes</taxon>
        <taxon>Stegomyia</taxon>
    </lineage>
</organism>
<evidence type="ECO:0000256" key="2">
    <source>
        <dbReference type="ARBA" id="ARBA00022490"/>
    </source>
</evidence>
<dbReference type="InterPro" id="IPR039448">
    <property type="entry name" value="Beta_helix"/>
</dbReference>
<reference evidence="7" key="2">
    <citation type="submission" date="2025-05" db="UniProtKB">
        <authorList>
            <consortium name="EnsemblMetazoa"/>
        </authorList>
    </citation>
    <scope>IDENTIFICATION</scope>
    <source>
        <strain evidence="7">Foshan</strain>
    </source>
</reference>
<evidence type="ECO:0000256" key="1">
    <source>
        <dbReference type="ARBA" id="ARBA00004186"/>
    </source>
</evidence>
<evidence type="ECO:0000259" key="5">
    <source>
        <dbReference type="Pfam" id="PF13229"/>
    </source>
</evidence>
<evidence type="ECO:0000313" key="8">
    <source>
        <dbReference type="Proteomes" id="UP000069940"/>
    </source>
</evidence>
<keyword evidence="2" id="KW-0963">Cytoplasm</keyword>
<dbReference type="InterPro" id="IPR012334">
    <property type="entry name" value="Pectin_lyas_fold"/>
</dbReference>